<comment type="caution">
    <text evidence="2">The sequence shown here is derived from an EMBL/GenBank/DDBJ whole genome shotgun (WGS) entry which is preliminary data.</text>
</comment>
<gene>
    <name evidence="2" type="ORF">A2U01_0007209</name>
</gene>
<name>A0A392MFT9_9FABA</name>
<evidence type="ECO:0000313" key="3">
    <source>
        <dbReference type="Proteomes" id="UP000265520"/>
    </source>
</evidence>
<evidence type="ECO:0000313" key="2">
    <source>
        <dbReference type="EMBL" id="MCH86352.1"/>
    </source>
</evidence>
<dbReference type="InterPro" id="IPR000477">
    <property type="entry name" value="RT_dom"/>
</dbReference>
<feature type="non-terminal residue" evidence="2">
    <location>
        <position position="551"/>
    </location>
</feature>
<organism evidence="2 3">
    <name type="scientific">Trifolium medium</name>
    <dbReference type="NCBI Taxonomy" id="97028"/>
    <lineage>
        <taxon>Eukaryota</taxon>
        <taxon>Viridiplantae</taxon>
        <taxon>Streptophyta</taxon>
        <taxon>Embryophyta</taxon>
        <taxon>Tracheophyta</taxon>
        <taxon>Spermatophyta</taxon>
        <taxon>Magnoliopsida</taxon>
        <taxon>eudicotyledons</taxon>
        <taxon>Gunneridae</taxon>
        <taxon>Pentapetalae</taxon>
        <taxon>rosids</taxon>
        <taxon>fabids</taxon>
        <taxon>Fabales</taxon>
        <taxon>Fabaceae</taxon>
        <taxon>Papilionoideae</taxon>
        <taxon>50 kb inversion clade</taxon>
        <taxon>NPAAA clade</taxon>
        <taxon>Hologalegina</taxon>
        <taxon>IRL clade</taxon>
        <taxon>Trifolieae</taxon>
        <taxon>Trifolium</taxon>
    </lineage>
</organism>
<protein>
    <submittedName>
        <fullName evidence="2">Endonuclease/exonuclease/phosphatase family protein</fullName>
    </submittedName>
</protein>
<proteinExistence type="predicted"/>
<dbReference type="SUPFAM" id="SSF56672">
    <property type="entry name" value="DNA/RNA polymerases"/>
    <property type="match status" value="1"/>
</dbReference>
<dbReference type="Gene3D" id="3.60.10.10">
    <property type="entry name" value="Endonuclease/exonuclease/phosphatase"/>
    <property type="match status" value="1"/>
</dbReference>
<evidence type="ECO:0000259" key="1">
    <source>
        <dbReference type="PROSITE" id="PS50878"/>
    </source>
</evidence>
<accession>A0A392MFT9</accession>
<dbReference type="InterPro" id="IPR005135">
    <property type="entry name" value="Endo/exonuclease/phosphatase"/>
</dbReference>
<keyword evidence="2" id="KW-0540">Nuclease</keyword>
<keyword evidence="2" id="KW-0255">Endonuclease</keyword>
<reference evidence="2 3" key="1">
    <citation type="journal article" date="2018" name="Front. Plant Sci.">
        <title>Red Clover (Trifolium pratense) and Zigzag Clover (T. medium) - A Picture of Genomic Similarities and Differences.</title>
        <authorList>
            <person name="Dluhosova J."/>
            <person name="Istvanek J."/>
            <person name="Nedelnik J."/>
            <person name="Repkova J."/>
        </authorList>
    </citation>
    <scope>NUCLEOTIDE SEQUENCE [LARGE SCALE GENOMIC DNA]</scope>
    <source>
        <strain evidence="3">cv. 10/8</strain>
        <tissue evidence="2">Leaf</tissue>
    </source>
</reference>
<dbReference type="InterPro" id="IPR043502">
    <property type="entry name" value="DNA/RNA_pol_sf"/>
</dbReference>
<keyword evidence="2" id="KW-0269">Exonuclease</keyword>
<dbReference type="AlphaFoldDB" id="A0A392MFT9"/>
<dbReference type="GO" id="GO:0004519">
    <property type="term" value="F:endonuclease activity"/>
    <property type="evidence" value="ECO:0007669"/>
    <property type="project" value="UniProtKB-KW"/>
</dbReference>
<dbReference type="Proteomes" id="UP000265520">
    <property type="component" value="Unassembled WGS sequence"/>
</dbReference>
<dbReference type="Pfam" id="PF00078">
    <property type="entry name" value="RVT_1"/>
    <property type="match status" value="1"/>
</dbReference>
<dbReference type="EMBL" id="LXQA010010179">
    <property type="protein sequence ID" value="MCH86352.1"/>
    <property type="molecule type" value="Genomic_DNA"/>
</dbReference>
<dbReference type="SUPFAM" id="SSF56219">
    <property type="entry name" value="DNase I-like"/>
    <property type="match status" value="1"/>
</dbReference>
<dbReference type="PROSITE" id="PS50878">
    <property type="entry name" value="RT_POL"/>
    <property type="match status" value="1"/>
</dbReference>
<keyword evidence="3" id="KW-1185">Reference proteome</keyword>
<dbReference type="PANTHER" id="PTHR19446">
    <property type="entry name" value="REVERSE TRANSCRIPTASES"/>
    <property type="match status" value="1"/>
</dbReference>
<dbReference type="Pfam" id="PF03372">
    <property type="entry name" value="Exo_endo_phos"/>
    <property type="match status" value="1"/>
</dbReference>
<dbReference type="GO" id="GO:0004527">
    <property type="term" value="F:exonuclease activity"/>
    <property type="evidence" value="ECO:0007669"/>
    <property type="project" value="UniProtKB-KW"/>
</dbReference>
<keyword evidence="2" id="KW-0378">Hydrolase</keyword>
<feature type="domain" description="Reverse transcriptase" evidence="1">
    <location>
        <begin position="430"/>
        <end position="551"/>
    </location>
</feature>
<dbReference type="CDD" id="cd01650">
    <property type="entry name" value="RT_nLTR_like"/>
    <property type="match status" value="1"/>
</dbReference>
<dbReference type="InterPro" id="IPR036691">
    <property type="entry name" value="Endo/exonu/phosph_ase_sf"/>
</dbReference>
<sequence>MENIRVLLKYDACLSIDVEGRSGGLSVMWKENIKCRIMNYSRHFINLIVTDGDKGEWRLTCYYGYPERSRRRQAWDLLRELRDMSNLPWCIIGDFNDLLSQEDKQGRNPHPNWLCEGFRSAVSDCDVTDIHLDGYPFTWIKSRGTPHVIEERLDRAFASTDWLMMYPEVRLQNLLTSHSDHSPIMLQTSVITRSGNTYSFRFENIWLKEEDVGEVVEESWNEVRELDITSRVSRCADRLQDWGRRKRMRFKQEVIDCSEEMERLRGRHDPDNSHRYKEVQERHAKLLVQEETYWKQRAKMHWLQQGDLNTRFFHTSASVRSKAKKIEKLINSANIEVKTQPEICEEAKTYFDQLFKANMSNHEPVLSLITPKITQEDNTRLLAPITKEEIHEALLQMHPDKAPGPDGFNPASYQHFWSVCGDDIYEAAKEWLERGYFPSSLNETNICLIPKCENPTSMKELRPISLCNVLYKMVSKVLANRLKECLDKCVAEEQSAFVEGRSILDNALIAIEVVHALKRQNKGARGNLALKIDISKAYDKVDWGFMRGMLE</sequence>